<feature type="domain" description="DUF6286" evidence="3">
    <location>
        <begin position="95"/>
        <end position="198"/>
    </location>
</feature>
<evidence type="ECO:0000313" key="5">
    <source>
        <dbReference type="Proteomes" id="UP000095759"/>
    </source>
</evidence>
<dbReference type="EMBL" id="MEHJ01000001">
    <property type="protein sequence ID" value="OEJ29726.1"/>
    <property type="molecule type" value="Genomic_DNA"/>
</dbReference>
<gene>
    <name evidence="4" type="ORF">AS594_26585</name>
</gene>
<evidence type="ECO:0000259" key="3">
    <source>
        <dbReference type="Pfam" id="PF19803"/>
    </source>
</evidence>
<feature type="region of interest" description="Disordered" evidence="1">
    <location>
        <begin position="1"/>
        <end position="24"/>
    </location>
</feature>
<name>A0A1E5PJM3_9ACTN</name>
<dbReference type="InterPro" id="IPR046253">
    <property type="entry name" value="DUF6286"/>
</dbReference>
<dbReference type="OrthoDB" id="4350534at2"/>
<keyword evidence="2" id="KW-0472">Membrane</keyword>
<dbReference type="Proteomes" id="UP000095759">
    <property type="component" value="Unassembled WGS sequence"/>
</dbReference>
<evidence type="ECO:0000256" key="1">
    <source>
        <dbReference type="SAM" id="MobiDB-lite"/>
    </source>
</evidence>
<keyword evidence="2" id="KW-0812">Transmembrane</keyword>
<feature type="transmembrane region" description="Helical" evidence="2">
    <location>
        <begin position="85"/>
        <end position="109"/>
    </location>
</feature>
<keyword evidence="5" id="KW-1185">Reference proteome</keyword>
<evidence type="ECO:0000313" key="4">
    <source>
        <dbReference type="EMBL" id="OEJ29726.1"/>
    </source>
</evidence>
<reference evidence="4 5" key="1">
    <citation type="submission" date="2016-08" db="EMBL/GenBank/DDBJ databases">
        <title>Complete genome sequence of Streptomyces agglomeratus strain 6-3-2, a novel anti-MRSA actinomycete isolated from Wuli of Tebit, China.</title>
        <authorList>
            <person name="Chen X."/>
        </authorList>
    </citation>
    <scope>NUCLEOTIDE SEQUENCE [LARGE SCALE GENOMIC DNA]</scope>
    <source>
        <strain evidence="4 5">6-3-2</strain>
    </source>
</reference>
<feature type="transmembrane region" description="Helical" evidence="2">
    <location>
        <begin position="36"/>
        <end position="54"/>
    </location>
</feature>
<dbReference type="Pfam" id="PF19803">
    <property type="entry name" value="DUF6286"/>
    <property type="match status" value="1"/>
</dbReference>
<protein>
    <recommendedName>
        <fullName evidence="3">DUF6286 domain-containing protein</fullName>
    </recommendedName>
</protein>
<keyword evidence="2" id="KW-1133">Transmembrane helix</keyword>
<accession>A0A1E5PJM3</accession>
<evidence type="ECO:0000256" key="2">
    <source>
        <dbReference type="SAM" id="Phobius"/>
    </source>
</evidence>
<sequence>MSREQDGSSAPVREPVPTLQEEDGGKAGRFWSARRVPAALVALLAIGCAGLLLYDISAVRAGHPAMRWRRELADGLATRPLDDTWVLVGAGVAAALGLWLLLLALTPGLRAILPMRRTSADIRAGLDRKAAAMMLRDRAMEVPGVQSVRVAVGRSKVRVRAQSHFRELDDVRGDLDTALTAGIRQLGLAGRPGLSVHVGRPAKKG</sequence>
<proteinExistence type="predicted"/>
<organism evidence="4 5">
    <name type="scientific">Streptomyces agglomeratus</name>
    <dbReference type="NCBI Taxonomy" id="285458"/>
    <lineage>
        <taxon>Bacteria</taxon>
        <taxon>Bacillati</taxon>
        <taxon>Actinomycetota</taxon>
        <taxon>Actinomycetes</taxon>
        <taxon>Kitasatosporales</taxon>
        <taxon>Streptomycetaceae</taxon>
        <taxon>Streptomyces</taxon>
    </lineage>
</organism>
<comment type="caution">
    <text evidence="4">The sequence shown here is derived from an EMBL/GenBank/DDBJ whole genome shotgun (WGS) entry which is preliminary data.</text>
</comment>
<dbReference type="STRING" id="285458.BGM19_10340"/>
<dbReference type="AlphaFoldDB" id="A0A1E5PJM3"/>